<dbReference type="InterPro" id="IPR011055">
    <property type="entry name" value="Dup_hybrid_motif"/>
</dbReference>
<organism evidence="1 2">
    <name type="scientific">Maritimibacter harenae</name>
    <dbReference type="NCBI Taxonomy" id="2606218"/>
    <lineage>
        <taxon>Bacteria</taxon>
        <taxon>Pseudomonadati</taxon>
        <taxon>Pseudomonadota</taxon>
        <taxon>Alphaproteobacteria</taxon>
        <taxon>Rhodobacterales</taxon>
        <taxon>Roseobacteraceae</taxon>
        <taxon>Maritimibacter</taxon>
    </lineage>
</organism>
<protein>
    <submittedName>
        <fullName evidence="1">Peptidase M23</fullName>
    </submittedName>
</protein>
<gene>
    <name evidence="1" type="ORF">GQE99_20080</name>
</gene>
<comment type="caution">
    <text evidence="1">The sequence shown here is derived from an EMBL/GenBank/DDBJ whole genome shotgun (WGS) entry which is preliminary data.</text>
</comment>
<reference evidence="1 2" key="1">
    <citation type="submission" date="2019-12" db="EMBL/GenBank/DDBJ databases">
        <title>Maritimibacter sp. nov. sp. isolated from sea sand.</title>
        <authorList>
            <person name="Kim J."/>
            <person name="Jeong S.E."/>
            <person name="Jung H.S."/>
            <person name="Jeon C.O."/>
        </authorList>
    </citation>
    <scope>NUCLEOTIDE SEQUENCE [LARGE SCALE GENOMIC DNA]</scope>
    <source>
        <strain evidence="1 2">DP07</strain>
    </source>
</reference>
<dbReference type="AlphaFoldDB" id="A0A845MBN7"/>
<dbReference type="Proteomes" id="UP000467322">
    <property type="component" value="Unassembled WGS sequence"/>
</dbReference>
<name>A0A845MBN7_9RHOB</name>
<accession>A0A845MBN7</accession>
<dbReference type="EMBL" id="WTUX01000022">
    <property type="protein sequence ID" value="MZR15324.1"/>
    <property type="molecule type" value="Genomic_DNA"/>
</dbReference>
<dbReference type="SUPFAM" id="SSF51261">
    <property type="entry name" value="Duplicated hybrid motif"/>
    <property type="match status" value="1"/>
</dbReference>
<keyword evidence="2" id="KW-1185">Reference proteome</keyword>
<evidence type="ECO:0000313" key="1">
    <source>
        <dbReference type="EMBL" id="MZR15324.1"/>
    </source>
</evidence>
<dbReference type="Gene3D" id="2.70.70.10">
    <property type="entry name" value="Glucose Permease (Domain IIA)"/>
    <property type="match status" value="1"/>
</dbReference>
<sequence length="367" mass="38564">MAAPATAQTDPADSARQAMRLLEDAQAALDDADGASDRVAALTQTVQAYEAGLAALREGLRQARVREAAIDGVFQAENERLAQLLGVLQAIEAAPEPHLLLHPSGPVGTARTGMILSEVTPALSAEANRLREALQEIAVLRSLQEAAVDTLENGLTGVQRARTELSQAMSNRTDLPRRFTTDPEAMENLVATADTLESFASGLMSATVEDTSVSIANPGFVEAQGTLELPVLGRVIRHAGEADAAGVRRPGWVIATRPLTLVTLPWAATIRYLGPLLDYGLVAIVEPGEDYLLVLAGLGQVFGEVGEVLPQGAPIGLMGGAAPDDPQAFLISNDQSGGAEASETLYLELRHEGEPVDPADWFAVSGE</sequence>
<evidence type="ECO:0000313" key="2">
    <source>
        <dbReference type="Proteomes" id="UP000467322"/>
    </source>
</evidence>
<proteinExistence type="predicted"/>